<comment type="subcellular location">
    <subcellularLocation>
        <location evidence="12">Cytoplasm</location>
    </subcellularLocation>
</comment>
<dbReference type="PANTHER" id="PTHR46509:SF1">
    <property type="entry name" value="PHOSPHOADENOSINE PHOSPHOSULFATE REDUCTASE"/>
    <property type="match status" value="1"/>
</dbReference>
<dbReference type="RefSeq" id="WP_271341813.1">
    <property type="nucleotide sequence ID" value="NZ_JAQKAB010000011.1"/>
</dbReference>
<evidence type="ECO:0000256" key="7">
    <source>
        <dbReference type="ARBA" id="ARBA00024327"/>
    </source>
</evidence>
<comment type="similarity">
    <text evidence="1 12">Belongs to the PAPS reductase family. CysH subfamily.</text>
</comment>
<evidence type="ECO:0000256" key="12">
    <source>
        <dbReference type="HAMAP-Rule" id="MF_00063"/>
    </source>
</evidence>
<dbReference type="GO" id="GO:0004604">
    <property type="term" value="F:phosphoadenylyl-sulfate reductase (thioredoxin) activity"/>
    <property type="evidence" value="ECO:0007669"/>
    <property type="project" value="UniProtKB-EC"/>
</dbReference>
<dbReference type="InterPro" id="IPR011798">
    <property type="entry name" value="APS_reductase"/>
</dbReference>
<feature type="binding site" evidence="12">
    <location>
        <position position="122"/>
    </location>
    <ligand>
        <name>[4Fe-4S] cluster</name>
        <dbReference type="ChEBI" id="CHEBI:49883"/>
    </ligand>
</feature>
<feature type="binding site" evidence="12">
    <location>
        <position position="121"/>
    </location>
    <ligand>
        <name>[4Fe-4S] cluster</name>
        <dbReference type="ChEBI" id="CHEBI:49883"/>
    </ligand>
</feature>
<keyword evidence="3 12" id="KW-0560">Oxidoreductase</keyword>
<evidence type="ECO:0000256" key="3">
    <source>
        <dbReference type="ARBA" id="ARBA00023002"/>
    </source>
</evidence>
<evidence type="ECO:0000256" key="5">
    <source>
        <dbReference type="ARBA" id="ARBA00023014"/>
    </source>
</evidence>
<evidence type="ECO:0000256" key="6">
    <source>
        <dbReference type="ARBA" id="ARBA00024298"/>
    </source>
</evidence>
<dbReference type="NCBIfam" id="TIGR02055">
    <property type="entry name" value="APS_reductase"/>
    <property type="match status" value="1"/>
</dbReference>
<feature type="active site" description="Nucleophile; cysteine thiosulfonate intermediate" evidence="12">
    <location>
        <position position="230"/>
    </location>
</feature>
<protein>
    <recommendedName>
        <fullName evidence="9 12">Adenosine 5'-phosphosulfate reductase</fullName>
        <shortName evidence="12">APS reductase</shortName>
        <ecNumber evidence="8 12">1.8.4.10</ecNumber>
    </recommendedName>
    <alternativeName>
        <fullName evidence="11 12">5'-adenylylsulfate reductase</fullName>
    </alternativeName>
    <alternativeName>
        <fullName evidence="10 12">Thioredoxin-dependent 5'-adenylylsulfate reductase</fullName>
    </alternativeName>
</protein>
<proteinExistence type="inferred from homology"/>
<dbReference type="Gene3D" id="3.40.50.620">
    <property type="entry name" value="HUPs"/>
    <property type="match status" value="1"/>
</dbReference>
<dbReference type="NCBIfam" id="NF002537">
    <property type="entry name" value="PRK02090.1"/>
    <property type="match status" value="1"/>
</dbReference>
<evidence type="ECO:0000256" key="8">
    <source>
        <dbReference type="ARBA" id="ARBA00024386"/>
    </source>
</evidence>
<dbReference type="NCBIfam" id="TIGR00434">
    <property type="entry name" value="cysH"/>
    <property type="match status" value="1"/>
</dbReference>
<dbReference type="EC" id="1.8.4.10" evidence="8 12"/>
<comment type="function">
    <text evidence="6 12">Catalyzes the formation of sulfite from adenosine 5'-phosphosulfate (APS) using thioredoxin as an electron donor.</text>
</comment>
<evidence type="ECO:0000256" key="2">
    <source>
        <dbReference type="ARBA" id="ARBA00022490"/>
    </source>
</evidence>
<dbReference type="Proteomes" id="UP001211894">
    <property type="component" value="Unassembled WGS sequence"/>
</dbReference>
<evidence type="ECO:0000256" key="1">
    <source>
        <dbReference type="ARBA" id="ARBA00009732"/>
    </source>
</evidence>
<dbReference type="EMBL" id="JAQKAB010000011">
    <property type="protein sequence ID" value="MDA7027996.1"/>
    <property type="molecule type" value="Genomic_DNA"/>
</dbReference>
<gene>
    <name evidence="12" type="primary">cysH</name>
    <name evidence="14" type="ORF">PJ311_15590</name>
</gene>
<comment type="cofactor">
    <cofactor evidence="12">
        <name>[4Fe-4S] cluster</name>
        <dbReference type="ChEBI" id="CHEBI:49883"/>
    </cofactor>
    <text evidence="12">Binds 1 [4Fe-4S] cluster per subunit.</text>
</comment>
<organism evidence="14 15">
    <name type="scientific">Bacillus changyiensis</name>
    <dbReference type="NCBI Taxonomy" id="3004103"/>
    <lineage>
        <taxon>Bacteria</taxon>
        <taxon>Bacillati</taxon>
        <taxon>Bacillota</taxon>
        <taxon>Bacilli</taxon>
        <taxon>Bacillales</taxon>
        <taxon>Bacillaceae</taxon>
        <taxon>Bacillus</taxon>
    </lineage>
</organism>
<keyword evidence="2 12" id="KW-0963">Cytoplasm</keyword>
<evidence type="ECO:0000313" key="14">
    <source>
        <dbReference type="EMBL" id="MDA7027996.1"/>
    </source>
</evidence>
<dbReference type="CDD" id="cd23945">
    <property type="entry name" value="PAPS_reductase"/>
    <property type="match status" value="1"/>
</dbReference>
<feature type="binding site" evidence="12">
    <location>
        <position position="207"/>
    </location>
    <ligand>
        <name>[4Fe-4S] cluster</name>
        <dbReference type="ChEBI" id="CHEBI:49883"/>
    </ligand>
</feature>
<comment type="catalytic activity">
    <reaction evidence="12">
        <text>[thioredoxin]-disulfide + sulfite + AMP + 2 H(+) = adenosine 5'-phosphosulfate + [thioredoxin]-dithiol</text>
        <dbReference type="Rhea" id="RHEA:21976"/>
        <dbReference type="Rhea" id="RHEA-COMP:10698"/>
        <dbReference type="Rhea" id="RHEA-COMP:10700"/>
        <dbReference type="ChEBI" id="CHEBI:15378"/>
        <dbReference type="ChEBI" id="CHEBI:17359"/>
        <dbReference type="ChEBI" id="CHEBI:29950"/>
        <dbReference type="ChEBI" id="CHEBI:50058"/>
        <dbReference type="ChEBI" id="CHEBI:58243"/>
        <dbReference type="ChEBI" id="CHEBI:456215"/>
        <dbReference type="EC" id="1.8.4.10"/>
    </reaction>
</comment>
<name>A0ABT4X987_9BACI</name>
<accession>A0ABT4X987</accession>
<keyword evidence="15" id="KW-1185">Reference proteome</keyword>
<dbReference type="Pfam" id="PF01507">
    <property type="entry name" value="PAPS_reduct"/>
    <property type="match status" value="1"/>
</dbReference>
<keyword evidence="4 12" id="KW-0408">Iron</keyword>
<reference evidence="14 15" key="1">
    <citation type="submission" date="2023-01" db="EMBL/GenBank/DDBJ databases">
        <title>Bacillus changyiensis sp. nov., isolated from a coastal deposit.</title>
        <authorList>
            <person name="Xiao G."/>
            <person name="Lai Q."/>
            <person name="Hu Z."/>
            <person name="Shao Z."/>
        </authorList>
    </citation>
    <scope>NUCLEOTIDE SEQUENCE [LARGE SCALE GENOMIC DNA]</scope>
    <source>
        <strain evidence="14 15">CLL-7-23</strain>
    </source>
</reference>
<keyword evidence="12" id="KW-0479">Metal-binding</keyword>
<evidence type="ECO:0000313" key="15">
    <source>
        <dbReference type="Proteomes" id="UP001211894"/>
    </source>
</evidence>
<evidence type="ECO:0000259" key="13">
    <source>
        <dbReference type="Pfam" id="PF01507"/>
    </source>
</evidence>
<comment type="pathway">
    <text evidence="7 12">Sulfur metabolism; hydrogen sulfide biosynthesis; sulfite from sulfate.</text>
</comment>
<evidence type="ECO:0000256" key="9">
    <source>
        <dbReference type="ARBA" id="ARBA00029514"/>
    </source>
</evidence>
<dbReference type="SUPFAM" id="SSF52402">
    <property type="entry name" value="Adenine nucleotide alpha hydrolases-like"/>
    <property type="match status" value="1"/>
</dbReference>
<keyword evidence="5 12" id="KW-0411">Iron-sulfur</keyword>
<dbReference type="InterPro" id="IPR004511">
    <property type="entry name" value="PAPS/APS_Rdtase"/>
</dbReference>
<dbReference type="InterPro" id="IPR002500">
    <property type="entry name" value="PAPS_reduct_dom"/>
</dbReference>
<dbReference type="PIRSF" id="PIRSF000857">
    <property type="entry name" value="PAPS_reductase"/>
    <property type="match status" value="1"/>
</dbReference>
<evidence type="ECO:0000256" key="4">
    <source>
        <dbReference type="ARBA" id="ARBA00023004"/>
    </source>
</evidence>
<dbReference type="PANTHER" id="PTHR46509">
    <property type="entry name" value="PHOSPHOADENOSINE PHOSPHOSULFATE REDUCTASE"/>
    <property type="match status" value="1"/>
</dbReference>
<dbReference type="InterPro" id="IPR014729">
    <property type="entry name" value="Rossmann-like_a/b/a_fold"/>
</dbReference>
<feature type="domain" description="Phosphoadenosine phosphosulphate reductase" evidence="13">
    <location>
        <begin position="38"/>
        <end position="210"/>
    </location>
</feature>
<dbReference type="HAMAP" id="MF_00063">
    <property type="entry name" value="CysH"/>
    <property type="match status" value="1"/>
</dbReference>
<sequence>MNDGLTYETWNENISNQLSNRFDSEMEVLKWAYHTYDKIVYACSFGAEGIVLIDLISKIKKDANIVFLDTGLHFKETYELIKQIEAKYPDLSIQHLKPNMTLKEQEEKCGGELWKHHPDLCCHIRKIKPLQDYLSSMDAWISGLRREQSETRRNVRYINKDDQFKLIKICPLIHWRWDDIWNYIKLNQLPYHKLHDHHYPSIGCEVCTLPVNDGADLRAGRWAQHRKTECGLHQLR</sequence>
<evidence type="ECO:0000256" key="10">
    <source>
        <dbReference type="ARBA" id="ARBA00030894"/>
    </source>
</evidence>
<comment type="caution">
    <text evidence="14">The sequence shown here is derived from an EMBL/GenBank/DDBJ whole genome shotgun (WGS) entry which is preliminary data.</text>
</comment>
<evidence type="ECO:0000256" key="11">
    <source>
        <dbReference type="ARBA" id="ARBA00032041"/>
    </source>
</evidence>
<feature type="binding site" evidence="12">
    <location>
        <position position="204"/>
    </location>
    <ligand>
        <name>[4Fe-4S] cluster</name>
        <dbReference type="ChEBI" id="CHEBI:49883"/>
    </ligand>
</feature>